<protein>
    <submittedName>
        <fullName evidence="2">Uncharacterized protein</fullName>
    </submittedName>
</protein>
<dbReference type="AlphaFoldDB" id="X0V831"/>
<comment type="caution">
    <text evidence="2">The sequence shown here is derived from an EMBL/GenBank/DDBJ whole genome shotgun (WGS) entry which is preliminary data.</text>
</comment>
<keyword evidence="1" id="KW-0472">Membrane</keyword>
<evidence type="ECO:0000256" key="1">
    <source>
        <dbReference type="SAM" id="Phobius"/>
    </source>
</evidence>
<accession>X0V831</accession>
<proteinExistence type="predicted"/>
<sequence length="81" mass="9020">MSDHVKCLDPTPRLIFAGILFSILAGCVLIAKATASPRPPHQTEHKFHVEELDRDFVVFRVPGTDIWCVTPDSKFGGIDCR</sequence>
<keyword evidence="1" id="KW-1133">Transmembrane helix</keyword>
<reference evidence="2" key="1">
    <citation type="journal article" date="2014" name="Front. Microbiol.">
        <title>High frequency of phylogenetically diverse reductive dehalogenase-homologous genes in deep subseafloor sedimentary metagenomes.</title>
        <authorList>
            <person name="Kawai M."/>
            <person name="Futagami T."/>
            <person name="Toyoda A."/>
            <person name="Takaki Y."/>
            <person name="Nishi S."/>
            <person name="Hori S."/>
            <person name="Arai W."/>
            <person name="Tsubouchi T."/>
            <person name="Morono Y."/>
            <person name="Uchiyama I."/>
            <person name="Ito T."/>
            <person name="Fujiyama A."/>
            <person name="Inagaki F."/>
            <person name="Takami H."/>
        </authorList>
    </citation>
    <scope>NUCLEOTIDE SEQUENCE</scope>
    <source>
        <strain evidence="2">Expedition CK06-06</strain>
    </source>
</reference>
<dbReference type="PROSITE" id="PS51257">
    <property type="entry name" value="PROKAR_LIPOPROTEIN"/>
    <property type="match status" value="1"/>
</dbReference>
<evidence type="ECO:0000313" key="2">
    <source>
        <dbReference type="EMBL" id="GAG08638.1"/>
    </source>
</evidence>
<keyword evidence="1" id="KW-0812">Transmembrane</keyword>
<feature type="transmembrane region" description="Helical" evidence="1">
    <location>
        <begin position="12"/>
        <end position="31"/>
    </location>
</feature>
<organism evidence="2">
    <name type="scientific">marine sediment metagenome</name>
    <dbReference type="NCBI Taxonomy" id="412755"/>
    <lineage>
        <taxon>unclassified sequences</taxon>
        <taxon>metagenomes</taxon>
        <taxon>ecological metagenomes</taxon>
    </lineage>
</organism>
<gene>
    <name evidence="2" type="ORF">S01H1_38887</name>
</gene>
<name>X0V831_9ZZZZ</name>
<dbReference type="EMBL" id="BARS01024502">
    <property type="protein sequence ID" value="GAG08638.1"/>
    <property type="molecule type" value="Genomic_DNA"/>
</dbReference>